<reference evidence="2 3" key="1">
    <citation type="journal article" date="2016" name="Mol. Biol. Evol.">
        <title>Comparative Genomics of Early-Diverging Mushroom-Forming Fungi Provides Insights into the Origins of Lignocellulose Decay Capabilities.</title>
        <authorList>
            <person name="Nagy L.G."/>
            <person name="Riley R."/>
            <person name="Tritt A."/>
            <person name="Adam C."/>
            <person name="Daum C."/>
            <person name="Floudas D."/>
            <person name="Sun H."/>
            <person name="Yadav J.S."/>
            <person name="Pangilinan J."/>
            <person name="Larsson K.H."/>
            <person name="Matsuura K."/>
            <person name="Barry K."/>
            <person name="Labutti K."/>
            <person name="Kuo R."/>
            <person name="Ohm R.A."/>
            <person name="Bhattacharya S.S."/>
            <person name="Shirouzu T."/>
            <person name="Yoshinaga Y."/>
            <person name="Martin F.M."/>
            <person name="Grigoriev I.V."/>
            <person name="Hibbett D.S."/>
        </authorList>
    </citation>
    <scope>NUCLEOTIDE SEQUENCE [LARGE SCALE GENOMIC DNA]</scope>
    <source>
        <strain evidence="2 3">HHB12029</strain>
    </source>
</reference>
<feature type="region of interest" description="Disordered" evidence="1">
    <location>
        <begin position="837"/>
        <end position="861"/>
    </location>
</feature>
<evidence type="ECO:0000313" key="3">
    <source>
        <dbReference type="Proteomes" id="UP000077266"/>
    </source>
</evidence>
<keyword evidence="3" id="KW-1185">Reference proteome</keyword>
<dbReference type="OrthoDB" id="3246731at2759"/>
<sequence length="1043" mass="115222">MSAGPLSVAQRAALDQCRTILDSVGLSSHALGTELPAPAGTTPLVPQRSDTVDPAVQGSRYRSSPAVPFTIAQKANNEHVVSRETKCSAVARHPPFAIVPYPQSGSHPNDRILHVFEVDPDDFSNPLDSFQYSFNENHGQNGATTPLLRDEQGNSVQCIKRHGKCSSVKTCSFLPSVVPGPSSLVSPTPSFNDAEKELFLKTLALFCALQHSGCNFDADTTLAEEVEDSEDDIPDDVLELADSHGDELYDSRAPQRSLCQGRLVLFSENNRYFIRCSKRRAGAQGHLYLSGIENYDLDYLSALISSDADAISQHEKAAAAQGYGPLAPCNFVTSVRNQAICSDFHRFPDGSLRRGTLSVARGCASKCSVYVPVAAQRSACPFVLVVCSGPHNHPDPAPTKTPPAIRGLFESMLRDLDWQLADATPRRLMLNGAFLGRLRSALGWTDKRMPTLAHLHPSLGNYDHVAYLINCLRKQEYPNGTGLDAARELLARNSTVSTDLHYVRAVEERLLKGKTVQFVICMFPAQSVTLQRARRITIDTAFKRVKGWYEFEIEAWDDSANASMTVARVFLNSLTREAHFEVLKCLNGVIEIDTGSHIKFSYLHGRGMGWDTVHADQHKGQAMGVGDLASWIAARTLAADHPSRRYSVLEHLLHFYMLCIAHFFRNLLKIKTKVPPNVYAAMLSLASPEPLPDFNRTIALIRSGPKAANDWLEDKLTGSPFALPALYWPKSKIPLEIWKAAPRTTNGNEQAHRSVNRDGTQLSLLAGIERGLQHDWRLLSSRETLAEYGVHTRYQVPDHFRRALRSLRRHDSAQQKRLARHDEELVDAIALADRSTQSLAHATAQTHAPTSSTSGGREQNKRVREAYDAALSAEERVRKLSRGASGAVPLASRPPLPPLASLEAQRTALRHSQSLPQMLSTGMLRHATPESSSMTSYVLSAHDLLGSAAPFSTSSTHQQSPASSSTSYQPESLSFPTQYGAQEGYYGRDADAHTLLDGSYPHRQRSLSLQPPSNHHEVYPPYYVSPDAYHQPQPYPQNQYYWR</sequence>
<evidence type="ECO:0000313" key="2">
    <source>
        <dbReference type="EMBL" id="KZW01111.1"/>
    </source>
</evidence>
<organism evidence="2 3">
    <name type="scientific">Exidia glandulosa HHB12029</name>
    <dbReference type="NCBI Taxonomy" id="1314781"/>
    <lineage>
        <taxon>Eukaryota</taxon>
        <taxon>Fungi</taxon>
        <taxon>Dikarya</taxon>
        <taxon>Basidiomycota</taxon>
        <taxon>Agaricomycotina</taxon>
        <taxon>Agaricomycetes</taxon>
        <taxon>Auriculariales</taxon>
        <taxon>Exidiaceae</taxon>
        <taxon>Exidia</taxon>
    </lineage>
</organism>
<dbReference type="Proteomes" id="UP000077266">
    <property type="component" value="Unassembled WGS sequence"/>
</dbReference>
<evidence type="ECO:0000256" key="1">
    <source>
        <dbReference type="SAM" id="MobiDB-lite"/>
    </source>
</evidence>
<gene>
    <name evidence="2" type="ORF">EXIGLDRAFT_761119</name>
</gene>
<feature type="compositionally biased region" description="Polar residues" evidence="1">
    <location>
        <begin position="837"/>
        <end position="857"/>
    </location>
</feature>
<accession>A0A165NRE4</accession>
<dbReference type="AlphaFoldDB" id="A0A165NRE4"/>
<dbReference type="InParanoid" id="A0A165NRE4"/>
<protein>
    <submittedName>
        <fullName evidence="2">Uncharacterized protein</fullName>
    </submittedName>
</protein>
<feature type="region of interest" description="Disordered" evidence="1">
    <location>
        <begin position="950"/>
        <end position="974"/>
    </location>
</feature>
<feature type="region of interest" description="Disordered" evidence="1">
    <location>
        <begin position="1002"/>
        <end position="1025"/>
    </location>
</feature>
<dbReference type="EMBL" id="KV425896">
    <property type="protein sequence ID" value="KZW01111.1"/>
    <property type="molecule type" value="Genomic_DNA"/>
</dbReference>
<proteinExistence type="predicted"/>
<feature type="compositionally biased region" description="Low complexity" evidence="1">
    <location>
        <begin position="952"/>
        <end position="972"/>
    </location>
</feature>
<name>A0A165NRE4_EXIGL</name>
<feature type="region of interest" description="Disordered" evidence="1">
    <location>
        <begin position="34"/>
        <end position="61"/>
    </location>
</feature>